<evidence type="ECO:0000313" key="5">
    <source>
        <dbReference type="EMBL" id="MCW9712835.1"/>
    </source>
</evidence>
<evidence type="ECO:0000313" key="6">
    <source>
        <dbReference type="Proteomes" id="UP001207337"/>
    </source>
</evidence>
<feature type="transmembrane region" description="Helical" evidence="2">
    <location>
        <begin position="41"/>
        <end position="59"/>
    </location>
</feature>
<keyword evidence="5" id="KW-0813">Transport</keyword>
<dbReference type="PANTHER" id="PTHR43833:SF9">
    <property type="entry name" value="POTASSIUM CHANNEL PROTEIN YUGO-RELATED"/>
    <property type="match status" value="1"/>
</dbReference>
<dbReference type="RefSeq" id="WP_265789110.1">
    <property type="nucleotide sequence ID" value="NZ_BAABRS010000002.1"/>
</dbReference>
<dbReference type="GO" id="GO:0034220">
    <property type="term" value="P:monoatomic ion transmembrane transport"/>
    <property type="evidence" value="ECO:0007669"/>
    <property type="project" value="UniProtKB-KW"/>
</dbReference>
<dbReference type="Pfam" id="PF02080">
    <property type="entry name" value="TrkA_C"/>
    <property type="match status" value="1"/>
</dbReference>
<dbReference type="EMBL" id="JAJNDC010000002">
    <property type="protein sequence ID" value="MCW9712835.1"/>
    <property type="molecule type" value="Genomic_DNA"/>
</dbReference>
<proteinExistence type="predicted"/>
<dbReference type="Proteomes" id="UP001207337">
    <property type="component" value="Unassembled WGS sequence"/>
</dbReference>
<feature type="transmembrane region" description="Helical" evidence="2">
    <location>
        <begin position="71"/>
        <end position="88"/>
    </location>
</feature>
<organism evidence="5 6">
    <name type="scientific">Fodinibius salicampi</name>
    <dbReference type="NCBI Taxonomy" id="1920655"/>
    <lineage>
        <taxon>Bacteria</taxon>
        <taxon>Pseudomonadati</taxon>
        <taxon>Balneolota</taxon>
        <taxon>Balneolia</taxon>
        <taxon>Balneolales</taxon>
        <taxon>Balneolaceae</taxon>
        <taxon>Fodinibius</taxon>
    </lineage>
</organism>
<dbReference type="InterPro" id="IPR013099">
    <property type="entry name" value="K_chnl_dom"/>
</dbReference>
<dbReference type="Gene3D" id="1.10.287.70">
    <property type="match status" value="1"/>
</dbReference>
<dbReference type="Pfam" id="PF07885">
    <property type="entry name" value="Ion_trans_2"/>
    <property type="match status" value="1"/>
</dbReference>
<dbReference type="PANTHER" id="PTHR43833">
    <property type="entry name" value="POTASSIUM CHANNEL PROTEIN 2-RELATED-RELATED"/>
    <property type="match status" value="1"/>
</dbReference>
<keyword evidence="5" id="KW-0407">Ion channel</keyword>
<dbReference type="Gene3D" id="3.40.50.720">
    <property type="entry name" value="NAD(P)-binding Rossmann-like Domain"/>
    <property type="match status" value="1"/>
</dbReference>
<dbReference type="InterPro" id="IPR006037">
    <property type="entry name" value="RCK_C"/>
</dbReference>
<evidence type="ECO:0000259" key="4">
    <source>
        <dbReference type="PROSITE" id="PS51202"/>
    </source>
</evidence>
<accession>A0ABT3PYA8</accession>
<dbReference type="InterPro" id="IPR003148">
    <property type="entry name" value="RCK_N"/>
</dbReference>
<dbReference type="SUPFAM" id="SSF51735">
    <property type="entry name" value="NAD(P)-binding Rossmann-fold domains"/>
    <property type="match status" value="1"/>
</dbReference>
<gene>
    <name evidence="5" type="ORF">LQ318_07955</name>
</gene>
<keyword evidence="2" id="KW-0812">Transmembrane</keyword>
<keyword evidence="2" id="KW-0472">Membrane</keyword>
<dbReference type="SUPFAM" id="SSF116726">
    <property type="entry name" value="TrkA C-terminal domain-like"/>
    <property type="match status" value="1"/>
</dbReference>
<keyword evidence="6" id="KW-1185">Reference proteome</keyword>
<evidence type="ECO:0000256" key="2">
    <source>
        <dbReference type="SAM" id="Phobius"/>
    </source>
</evidence>
<keyword evidence="5" id="KW-0406">Ion transport</keyword>
<dbReference type="Gene3D" id="3.30.70.1450">
    <property type="entry name" value="Regulator of K+ conductance, C-terminal domain"/>
    <property type="match status" value="1"/>
</dbReference>
<dbReference type="SUPFAM" id="SSF81324">
    <property type="entry name" value="Voltage-gated potassium channels"/>
    <property type="match status" value="1"/>
</dbReference>
<comment type="caution">
    <text evidence="5">The sequence shown here is derived from an EMBL/GenBank/DDBJ whole genome shotgun (WGS) entry which is preliminary data.</text>
</comment>
<keyword evidence="2" id="KW-1133">Transmembrane helix</keyword>
<dbReference type="PROSITE" id="PS51202">
    <property type="entry name" value="RCK_C"/>
    <property type="match status" value="1"/>
</dbReference>
<sequence>MKSFFKDIIDNIIALRIGIALVVLTVIFFIGSTGYHLIDGMSFFDGFYMTFITITTIGFSELTNLSAAGRVFTIVVFVMGIGVISYIATQTTQLIFESEIFRIKAMKAQLQKMNNHYIVAGYGRIGHRIAQVLKEADIPLVIIEKSDSKIEDIKDDQLLYVSGDAQEEDTLMEAGIDRAKGFICTLSRDQDNVFATLVARELNKDLLILVRTNQHKNTKKILRAGADKVISPYEIGADRMANVILRPHVDQFINHIQGGTTDDDVQNHVFEEIRVGEGSELDGETLSEAKIRQKYFVAIIAIISKDKDLIQFNPGSEDTISAGDSLIVLGDVDDIKKLRRDGCDDDRSISDRVSTYNFLDIINSQTTNNPDIV</sequence>
<dbReference type="InterPro" id="IPR050721">
    <property type="entry name" value="Trk_Ktr_HKT_K-transport"/>
</dbReference>
<evidence type="ECO:0000259" key="3">
    <source>
        <dbReference type="PROSITE" id="PS51201"/>
    </source>
</evidence>
<feature type="domain" description="RCK C-terminal" evidence="4">
    <location>
        <begin position="258"/>
        <end position="344"/>
    </location>
</feature>
<evidence type="ECO:0000256" key="1">
    <source>
        <dbReference type="ARBA" id="ARBA00004651"/>
    </source>
</evidence>
<dbReference type="InterPro" id="IPR036721">
    <property type="entry name" value="RCK_C_sf"/>
</dbReference>
<comment type="subcellular location">
    <subcellularLocation>
        <location evidence="1">Cell membrane</location>
        <topology evidence="1">Multi-pass membrane protein</topology>
    </subcellularLocation>
</comment>
<protein>
    <submittedName>
        <fullName evidence="5">Potassium channel protein</fullName>
    </submittedName>
</protein>
<dbReference type="PROSITE" id="PS51201">
    <property type="entry name" value="RCK_N"/>
    <property type="match status" value="1"/>
</dbReference>
<reference evidence="5 6" key="1">
    <citation type="submission" date="2021-11" db="EMBL/GenBank/DDBJ databases">
        <title>Aliifidinibius sp. nov., a new bacterium isolated from saline soil.</title>
        <authorList>
            <person name="Galisteo C."/>
            <person name="De La Haba R."/>
            <person name="Sanchez-Porro C."/>
            <person name="Ventosa A."/>
        </authorList>
    </citation>
    <scope>NUCLEOTIDE SEQUENCE [LARGE SCALE GENOMIC DNA]</scope>
    <source>
        <strain evidence="5 6">KACC 190600</strain>
    </source>
</reference>
<dbReference type="Pfam" id="PF02254">
    <property type="entry name" value="TrkA_N"/>
    <property type="match status" value="1"/>
</dbReference>
<name>A0ABT3PYA8_9BACT</name>
<feature type="domain" description="RCK N-terminal" evidence="3">
    <location>
        <begin position="114"/>
        <end position="230"/>
    </location>
</feature>
<feature type="transmembrane region" description="Helical" evidence="2">
    <location>
        <begin position="12"/>
        <end position="35"/>
    </location>
</feature>
<dbReference type="InterPro" id="IPR036291">
    <property type="entry name" value="NAD(P)-bd_dom_sf"/>
</dbReference>